<reference evidence="2" key="1">
    <citation type="submission" date="2020-02" db="EMBL/GenBank/DDBJ databases">
        <authorList>
            <person name="Meier V. D."/>
        </authorList>
    </citation>
    <scope>NUCLEOTIDE SEQUENCE</scope>
    <source>
        <strain evidence="2">AVDCRST_MAG19</strain>
    </source>
</reference>
<dbReference type="EMBL" id="CADCWL010000241">
    <property type="protein sequence ID" value="CAA9583455.1"/>
    <property type="molecule type" value="Genomic_DNA"/>
</dbReference>
<sequence length="206" mass="22054">GLSLFHLRVPALARRHASDARRRLVPGRPRGAGHRRRCRGVRCDACAGPCPGGGPGPPGRRQRHDRRLPRRPARCPRGRRDGPRLVPARRPGASGSGRGRRGDRRSPGRGSRADDDRRPDGPRSAVAGRSRRRHLAGPTRYRRPACRDRVGGRARSPRVATMGAGVLGGALTPGGSCVDPPSHRSGPVRRDPAGHDAPAGRPARSV</sequence>
<feature type="compositionally biased region" description="Basic residues" evidence="1">
    <location>
        <begin position="129"/>
        <end position="144"/>
    </location>
</feature>
<feature type="non-terminal residue" evidence="2">
    <location>
        <position position="206"/>
    </location>
</feature>
<organism evidence="2">
    <name type="scientific">uncultured Thermomicrobiales bacterium</name>
    <dbReference type="NCBI Taxonomy" id="1645740"/>
    <lineage>
        <taxon>Bacteria</taxon>
        <taxon>Pseudomonadati</taxon>
        <taxon>Thermomicrobiota</taxon>
        <taxon>Thermomicrobia</taxon>
        <taxon>Thermomicrobiales</taxon>
        <taxon>environmental samples</taxon>
    </lineage>
</organism>
<accession>A0A6J4VNE4</accession>
<proteinExistence type="predicted"/>
<evidence type="ECO:0000256" key="1">
    <source>
        <dbReference type="SAM" id="MobiDB-lite"/>
    </source>
</evidence>
<evidence type="ECO:0000313" key="2">
    <source>
        <dbReference type="EMBL" id="CAA9583455.1"/>
    </source>
</evidence>
<feature type="region of interest" description="Disordered" evidence="1">
    <location>
        <begin position="18"/>
        <end position="206"/>
    </location>
</feature>
<feature type="compositionally biased region" description="Basic and acidic residues" evidence="1">
    <location>
        <begin position="111"/>
        <end position="121"/>
    </location>
</feature>
<gene>
    <name evidence="2" type="ORF">AVDCRST_MAG19-4403</name>
</gene>
<feature type="compositionally biased region" description="Basic residues" evidence="1">
    <location>
        <begin position="60"/>
        <end position="77"/>
    </location>
</feature>
<feature type="non-terminal residue" evidence="2">
    <location>
        <position position="1"/>
    </location>
</feature>
<protein>
    <submittedName>
        <fullName evidence="2">Uncharacterized protein</fullName>
    </submittedName>
</protein>
<dbReference type="AlphaFoldDB" id="A0A6J4VNE4"/>
<feature type="compositionally biased region" description="Basic residues" evidence="1">
    <location>
        <begin position="31"/>
        <end position="40"/>
    </location>
</feature>
<name>A0A6J4VNE4_9BACT</name>